<dbReference type="InterPro" id="IPR027417">
    <property type="entry name" value="P-loop_NTPase"/>
</dbReference>
<evidence type="ECO:0000256" key="3">
    <source>
        <dbReference type="ARBA" id="ARBA00022777"/>
    </source>
</evidence>
<comment type="similarity">
    <text evidence="4">Belongs to the adenylate kinase family.</text>
</comment>
<dbReference type="InterPro" id="IPR033690">
    <property type="entry name" value="Adenylat_kinase_CS"/>
</dbReference>
<dbReference type="GeneID" id="113147544"/>
<dbReference type="SUPFAM" id="SSF52540">
    <property type="entry name" value="P-loop containing nucleoside triphosphate hydrolases"/>
    <property type="match status" value="1"/>
</dbReference>
<name>A0A6P6S233_9EIME</name>
<dbReference type="PRINTS" id="PR00094">
    <property type="entry name" value="ADENYLTKNASE"/>
</dbReference>
<evidence type="ECO:0000256" key="2">
    <source>
        <dbReference type="ARBA" id="ARBA00022741"/>
    </source>
</evidence>
<dbReference type="PANTHER" id="PTHR23359">
    <property type="entry name" value="NUCLEOTIDE KINASE"/>
    <property type="match status" value="1"/>
</dbReference>
<dbReference type="RefSeq" id="XP_026194216.1">
    <property type="nucleotide sequence ID" value="XM_026338431.1"/>
</dbReference>
<keyword evidence="3 4" id="KW-0418">Kinase</keyword>
<reference evidence="6" key="1">
    <citation type="submission" date="2025-08" db="UniProtKB">
        <authorList>
            <consortium name="RefSeq"/>
        </authorList>
    </citation>
    <scope>IDENTIFICATION</scope>
</reference>
<dbReference type="HAMAP" id="MF_00235">
    <property type="entry name" value="Adenylate_kinase_Adk"/>
    <property type="match status" value="1"/>
</dbReference>
<proteinExistence type="inferred from homology"/>
<dbReference type="InterPro" id="IPR000850">
    <property type="entry name" value="Adenylat/UMP-CMP_kin"/>
</dbReference>
<dbReference type="Gene3D" id="3.40.50.300">
    <property type="entry name" value="P-loop containing nucleotide triphosphate hydrolases"/>
    <property type="match status" value="1"/>
</dbReference>
<dbReference type="GO" id="GO:0005524">
    <property type="term" value="F:ATP binding"/>
    <property type="evidence" value="ECO:0007669"/>
    <property type="project" value="InterPro"/>
</dbReference>
<evidence type="ECO:0000313" key="6">
    <source>
        <dbReference type="RefSeq" id="XP_026194216.1"/>
    </source>
</evidence>
<evidence type="ECO:0000256" key="1">
    <source>
        <dbReference type="ARBA" id="ARBA00022679"/>
    </source>
</evidence>
<dbReference type="GO" id="GO:0006139">
    <property type="term" value="P:nucleobase-containing compound metabolic process"/>
    <property type="evidence" value="ECO:0007669"/>
    <property type="project" value="InterPro"/>
</dbReference>
<accession>A0A6P6S233</accession>
<dbReference type="AlphaFoldDB" id="A0A6P6S233"/>
<evidence type="ECO:0000313" key="5">
    <source>
        <dbReference type="Proteomes" id="UP000515125"/>
    </source>
</evidence>
<keyword evidence="1 4" id="KW-0808">Transferase</keyword>
<dbReference type="GO" id="GO:0019205">
    <property type="term" value="F:nucleobase-containing compound kinase activity"/>
    <property type="evidence" value="ECO:0007669"/>
    <property type="project" value="InterPro"/>
</dbReference>
<keyword evidence="2" id="KW-0547">Nucleotide-binding</keyword>
<dbReference type="CDD" id="cd01428">
    <property type="entry name" value="ADK"/>
    <property type="match status" value="1"/>
</dbReference>
<sequence length="244" mass="27116">MTRHPDWIRKGFTIIFAGPPGSGKGTYGKILAKHWGICHVSAGDLIRGELANFSAGVQLKSSVEEGLLIPDSIVAQLCKNYMYSNSGHKSWILDGFPRTLPQAEMLRGFAGPHVCVNFRLPSNILLQKLLARRVCKKCGENFNTADIRDTPYEMPAILPRKDCSKCGGNAPLVSRVDDTLETIQRRLDTHEKLTRPMLDQYNVEGILLNFDVVKGIADIARLQSAICSFLHKKYGARSDSVRFS</sequence>
<dbReference type="Pfam" id="PF00406">
    <property type="entry name" value="ADK"/>
    <property type="match status" value="1"/>
</dbReference>
<dbReference type="PROSITE" id="PS00113">
    <property type="entry name" value="ADENYLATE_KINASE"/>
    <property type="match status" value="1"/>
</dbReference>
<organism evidence="5 6">
    <name type="scientific">Cyclospora cayetanensis</name>
    <dbReference type="NCBI Taxonomy" id="88456"/>
    <lineage>
        <taxon>Eukaryota</taxon>
        <taxon>Sar</taxon>
        <taxon>Alveolata</taxon>
        <taxon>Apicomplexa</taxon>
        <taxon>Conoidasida</taxon>
        <taxon>Coccidia</taxon>
        <taxon>Eucoccidiorida</taxon>
        <taxon>Eimeriorina</taxon>
        <taxon>Eimeriidae</taxon>
        <taxon>Cyclospora</taxon>
    </lineage>
</organism>
<evidence type="ECO:0000256" key="4">
    <source>
        <dbReference type="RuleBase" id="RU003330"/>
    </source>
</evidence>
<gene>
    <name evidence="6" type="primary">LOC113147544</name>
</gene>
<keyword evidence="5" id="KW-1185">Reference proteome</keyword>
<protein>
    <submittedName>
        <fullName evidence="6">Uncharacterized protein LOC113147544</fullName>
    </submittedName>
</protein>
<dbReference type="Proteomes" id="UP000515125">
    <property type="component" value="Unplaced"/>
</dbReference>
<dbReference type="OrthoDB" id="439792at2759"/>